<evidence type="ECO:0000259" key="2">
    <source>
        <dbReference type="Pfam" id="PF00296"/>
    </source>
</evidence>
<reference evidence="4" key="1">
    <citation type="journal article" date="2019" name="Int. J. Syst. Evol. Microbiol.">
        <title>The Global Catalogue of Microorganisms (GCM) 10K type strain sequencing project: providing services to taxonomists for standard genome sequencing and annotation.</title>
        <authorList>
            <consortium name="The Broad Institute Genomics Platform"/>
            <consortium name="The Broad Institute Genome Sequencing Center for Infectious Disease"/>
            <person name="Wu L."/>
            <person name="Ma J."/>
        </authorList>
    </citation>
    <scope>NUCLEOTIDE SEQUENCE [LARGE SCALE GENOMIC DNA]</scope>
    <source>
        <strain evidence="4">JCM 11136</strain>
    </source>
</reference>
<organism evidence="3 4">
    <name type="scientific">Nonomuraea longicatena</name>
    <dbReference type="NCBI Taxonomy" id="83682"/>
    <lineage>
        <taxon>Bacteria</taxon>
        <taxon>Bacillati</taxon>
        <taxon>Actinomycetota</taxon>
        <taxon>Actinomycetes</taxon>
        <taxon>Streptosporangiales</taxon>
        <taxon>Streptosporangiaceae</taxon>
        <taxon>Nonomuraea</taxon>
    </lineage>
</organism>
<evidence type="ECO:0000313" key="4">
    <source>
        <dbReference type="Proteomes" id="UP001501578"/>
    </source>
</evidence>
<dbReference type="InterPro" id="IPR019921">
    <property type="entry name" value="Lucif-like_OxRdtase_Rv2161c"/>
</dbReference>
<dbReference type="SUPFAM" id="SSF51679">
    <property type="entry name" value="Bacterial luciferase-like"/>
    <property type="match status" value="1"/>
</dbReference>
<dbReference type="Gene3D" id="3.20.20.30">
    <property type="entry name" value="Luciferase-like domain"/>
    <property type="match status" value="1"/>
</dbReference>
<sequence>MRLGVMMMTSDLAMPVPELARAAEERGFVSLFVPEHTHMPVERSRLGPVSEEGGELPEPYRRSLDPLVVLAAAASVTTVIRLGTAVLLPAQREPIVTAKAVATLDRLSGGRVVLGVGYGWNREEVENHGVPFGERRETVRRVVSRMRELWREEVAEFDGMTPSWSWPKPISGPPVYIGGGAGPKLFAQIAEYADGWMPIGGSGLAAALPALREACERAGRPMADVLPVGTLPTREKLDHLAGLGVEEVVAGLPSGPAEEVLPVLDAYAAAFL</sequence>
<gene>
    <name evidence="3" type="ORF">GCM10009560_59980</name>
</gene>
<keyword evidence="1" id="KW-0560">Oxidoreductase</keyword>
<dbReference type="RefSeq" id="WP_343953481.1">
    <property type="nucleotide sequence ID" value="NZ_BAAAHQ010000038.1"/>
</dbReference>
<evidence type="ECO:0000256" key="1">
    <source>
        <dbReference type="ARBA" id="ARBA00023002"/>
    </source>
</evidence>
<comment type="caution">
    <text evidence="3">The sequence shown here is derived from an EMBL/GenBank/DDBJ whole genome shotgun (WGS) entry which is preliminary data.</text>
</comment>
<evidence type="ECO:0000313" key="3">
    <source>
        <dbReference type="EMBL" id="GAA0945228.1"/>
    </source>
</evidence>
<keyword evidence="4" id="KW-1185">Reference proteome</keyword>
<dbReference type="InterPro" id="IPR011251">
    <property type="entry name" value="Luciferase-like_dom"/>
</dbReference>
<dbReference type="PANTHER" id="PTHR43244:SF1">
    <property type="entry name" value="5,10-METHYLENETETRAHYDROMETHANOPTERIN REDUCTASE"/>
    <property type="match status" value="1"/>
</dbReference>
<accession>A0ABP4B789</accession>
<name>A0ABP4B789_9ACTN</name>
<proteinExistence type="predicted"/>
<dbReference type="PANTHER" id="PTHR43244">
    <property type="match status" value="1"/>
</dbReference>
<dbReference type="Pfam" id="PF00296">
    <property type="entry name" value="Bac_luciferase"/>
    <property type="match status" value="1"/>
</dbReference>
<dbReference type="EMBL" id="BAAAHQ010000038">
    <property type="protein sequence ID" value="GAA0945228.1"/>
    <property type="molecule type" value="Genomic_DNA"/>
</dbReference>
<dbReference type="NCBIfam" id="TIGR03619">
    <property type="entry name" value="F420_Rv2161c"/>
    <property type="match status" value="1"/>
</dbReference>
<dbReference type="Proteomes" id="UP001501578">
    <property type="component" value="Unassembled WGS sequence"/>
</dbReference>
<protein>
    <submittedName>
        <fullName evidence="3">LLM class F420-dependent oxidoreductase</fullName>
    </submittedName>
</protein>
<dbReference type="InterPro" id="IPR036661">
    <property type="entry name" value="Luciferase-like_sf"/>
</dbReference>
<feature type="domain" description="Luciferase-like" evidence="2">
    <location>
        <begin position="16"/>
        <end position="228"/>
    </location>
</feature>
<dbReference type="InterPro" id="IPR050564">
    <property type="entry name" value="F420-G6PD/mer"/>
</dbReference>